<sequence length="42" mass="4746">MKKGGVKKTLCEVIVQCYASRTVSTAIKTHTWVIRVLVRPML</sequence>
<dbReference type="Proteomes" id="UP000075880">
    <property type="component" value="Unassembled WGS sequence"/>
</dbReference>
<proteinExistence type="predicted"/>
<keyword evidence="2" id="KW-1185">Reference proteome</keyword>
<evidence type="ECO:0000313" key="2">
    <source>
        <dbReference type="Proteomes" id="UP000075880"/>
    </source>
</evidence>
<dbReference type="EnsemblMetazoa" id="ENSAATROPT006602">
    <property type="protein sequence ID" value="ENSAATROPP005952"/>
    <property type="gene ID" value="ENSAATROPG005368"/>
</dbReference>
<name>A0AAG5D3U2_ANOAO</name>
<reference evidence="1" key="1">
    <citation type="submission" date="2024-04" db="UniProtKB">
        <authorList>
            <consortium name="EnsemblMetazoa"/>
        </authorList>
    </citation>
    <scope>IDENTIFICATION</scope>
    <source>
        <strain evidence="1">EBRO</strain>
    </source>
</reference>
<organism evidence="1 2">
    <name type="scientific">Anopheles atroparvus</name>
    <name type="common">European mosquito</name>
    <dbReference type="NCBI Taxonomy" id="41427"/>
    <lineage>
        <taxon>Eukaryota</taxon>
        <taxon>Metazoa</taxon>
        <taxon>Ecdysozoa</taxon>
        <taxon>Arthropoda</taxon>
        <taxon>Hexapoda</taxon>
        <taxon>Insecta</taxon>
        <taxon>Pterygota</taxon>
        <taxon>Neoptera</taxon>
        <taxon>Endopterygota</taxon>
        <taxon>Diptera</taxon>
        <taxon>Nematocera</taxon>
        <taxon>Culicoidea</taxon>
        <taxon>Culicidae</taxon>
        <taxon>Anophelinae</taxon>
        <taxon>Anopheles</taxon>
    </lineage>
</organism>
<evidence type="ECO:0000313" key="1">
    <source>
        <dbReference type="EnsemblMetazoa" id="ENSAATROPP005952"/>
    </source>
</evidence>
<dbReference type="AlphaFoldDB" id="A0AAG5D3U2"/>
<accession>A0AAG5D3U2</accession>
<protein>
    <submittedName>
        <fullName evidence="1">Uncharacterized protein</fullName>
    </submittedName>
</protein>